<dbReference type="GO" id="GO:0016787">
    <property type="term" value="F:hydrolase activity"/>
    <property type="evidence" value="ECO:0007669"/>
    <property type="project" value="UniProtKB-KW"/>
</dbReference>
<feature type="compositionally biased region" description="Basic and acidic residues" evidence="7">
    <location>
        <begin position="252"/>
        <end position="264"/>
    </location>
</feature>
<dbReference type="OMA" id="HEVSNKH"/>
<evidence type="ECO:0000256" key="7">
    <source>
        <dbReference type="SAM" id="MobiDB-lite"/>
    </source>
</evidence>
<feature type="compositionally biased region" description="Polar residues" evidence="7">
    <location>
        <begin position="739"/>
        <end position="748"/>
    </location>
</feature>
<dbReference type="CDD" id="cd18787">
    <property type="entry name" value="SF2_C_DEAD"/>
    <property type="match status" value="1"/>
</dbReference>
<comment type="domain">
    <text evidence="6">The Q motif is unique to and characteristic of the DEAD box family of RNA helicases and controls ATP binding and hydrolysis.</text>
</comment>
<dbReference type="RefSeq" id="XP_005851667.1">
    <property type="nucleotide sequence ID" value="XM_005851605.1"/>
</dbReference>
<dbReference type="AlphaFoldDB" id="E1Z1W3"/>
<organism evidence="11">
    <name type="scientific">Chlorella variabilis</name>
    <name type="common">Green alga</name>
    <dbReference type="NCBI Taxonomy" id="554065"/>
    <lineage>
        <taxon>Eukaryota</taxon>
        <taxon>Viridiplantae</taxon>
        <taxon>Chlorophyta</taxon>
        <taxon>core chlorophytes</taxon>
        <taxon>Trebouxiophyceae</taxon>
        <taxon>Chlorellales</taxon>
        <taxon>Chlorellaceae</taxon>
        <taxon>Chlorella clade</taxon>
        <taxon>Chlorella</taxon>
    </lineage>
</organism>
<dbReference type="eggNOG" id="KOG0348">
    <property type="taxonomic scope" value="Eukaryota"/>
</dbReference>
<proteinExistence type="inferred from homology"/>
<evidence type="ECO:0000256" key="2">
    <source>
        <dbReference type="ARBA" id="ARBA00022801"/>
    </source>
</evidence>
<feature type="region of interest" description="Disordered" evidence="7">
    <location>
        <begin position="290"/>
        <end position="365"/>
    </location>
</feature>
<evidence type="ECO:0000256" key="3">
    <source>
        <dbReference type="ARBA" id="ARBA00022806"/>
    </source>
</evidence>
<dbReference type="SMART" id="SM00487">
    <property type="entry name" value="DEXDc"/>
    <property type="match status" value="1"/>
</dbReference>
<dbReference type="GeneID" id="17359182"/>
<dbReference type="SUPFAM" id="SSF52540">
    <property type="entry name" value="P-loop containing nucleoside triphosphate hydrolases"/>
    <property type="match status" value="1"/>
</dbReference>
<evidence type="ECO:0000259" key="8">
    <source>
        <dbReference type="PROSITE" id="PS51192"/>
    </source>
</evidence>
<feature type="compositionally biased region" description="Gly residues" evidence="7">
    <location>
        <begin position="313"/>
        <end position="334"/>
    </location>
</feature>
<comment type="catalytic activity">
    <reaction evidence="6">
        <text>ATP + H2O = ADP + phosphate + H(+)</text>
        <dbReference type="Rhea" id="RHEA:13065"/>
        <dbReference type="ChEBI" id="CHEBI:15377"/>
        <dbReference type="ChEBI" id="CHEBI:15378"/>
        <dbReference type="ChEBI" id="CHEBI:30616"/>
        <dbReference type="ChEBI" id="CHEBI:43474"/>
        <dbReference type="ChEBI" id="CHEBI:456216"/>
        <dbReference type="EC" id="3.6.4.13"/>
    </reaction>
</comment>
<comment type="function">
    <text evidence="6">RNA helicase.</text>
</comment>
<dbReference type="KEGG" id="cvr:CHLNCDRAFT_56430"/>
<dbReference type="GO" id="GO:0005524">
    <property type="term" value="F:ATP binding"/>
    <property type="evidence" value="ECO:0007669"/>
    <property type="project" value="UniProtKB-UniRule"/>
</dbReference>
<dbReference type="GO" id="GO:0003723">
    <property type="term" value="F:RNA binding"/>
    <property type="evidence" value="ECO:0007669"/>
    <property type="project" value="UniProtKB-UniRule"/>
</dbReference>
<evidence type="ECO:0000256" key="1">
    <source>
        <dbReference type="ARBA" id="ARBA00022741"/>
    </source>
</evidence>
<feature type="compositionally biased region" description="Gly residues" evidence="7">
    <location>
        <begin position="75"/>
        <end position="84"/>
    </location>
</feature>
<dbReference type="InterPro" id="IPR011545">
    <property type="entry name" value="DEAD/DEAH_box_helicase_dom"/>
</dbReference>
<dbReference type="STRING" id="554065.E1Z1W3"/>
<dbReference type="Pfam" id="PF13959">
    <property type="entry name" value="CTE_SPB4"/>
    <property type="match status" value="1"/>
</dbReference>
<keyword evidence="1 6" id="KW-0547">Nucleotide-binding</keyword>
<dbReference type="GO" id="GO:0003724">
    <property type="term" value="F:RNA helicase activity"/>
    <property type="evidence" value="ECO:0007669"/>
    <property type="project" value="UniProtKB-EC"/>
</dbReference>
<keyword evidence="4 6" id="KW-0067">ATP-binding</keyword>
<dbReference type="InterPro" id="IPR027417">
    <property type="entry name" value="P-loop_NTPase"/>
</dbReference>
<feature type="compositionally biased region" description="Gly residues" evidence="7">
    <location>
        <begin position="773"/>
        <end position="785"/>
    </location>
</feature>
<dbReference type="InParanoid" id="E1Z1W3"/>
<dbReference type="PANTHER" id="PTHR24031">
    <property type="entry name" value="RNA HELICASE"/>
    <property type="match status" value="1"/>
</dbReference>
<evidence type="ECO:0000313" key="10">
    <source>
        <dbReference type="EMBL" id="EFN59565.1"/>
    </source>
</evidence>
<name>E1Z1W3_CHLVA</name>
<dbReference type="SMART" id="SM01178">
    <property type="entry name" value="DUF4217"/>
    <property type="match status" value="1"/>
</dbReference>
<evidence type="ECO:0000256" key="6">
    <source>
        <dbReference type="RuleBase" id="RU365068"/>
    </source>
</evidence>
<feature type="compositionally biased region" description="Basic residues" evidence="7">
    <location>
        <begin position="28"/>
        <end position="48"/>
    </location>
</feature>
<accession>E1Z1W3</accession>
<dbReference type="PROSITE" id="PS51192">
    <property type="entry name" value="HELICASE_ATP_BIND_1"/>
    <property type="match status" value="1"/>
</dbReference>
<sequence length="807" mass="84038">MSDSDNNGLVLNLAAVPEAAGPRQSRTQQRKLKWTQQRAIKRNAHKQKFVGYKGGGSPGWLGSSRREPEPEQQAAGGGGGGGQLKGYSLDAYEPDPPAAADLAPNRQKKEEAQQQPGQRQQQRDAPCQRQQQDDPSQQQRQQLEQQQTAAGQQARQKPQPRPRQDVQQQPQQQAWQPSRRPQPPAAGQLPPGQPRSGARLAAEHLQRRQQHARGRGGSPRPSGGGGGTAAAANEDEESRRIGKLRLASRKAGYREPTPDLDEVRAAGSDADSEDVAAAVAAAVARDRAVQAELAAVQSRSRTRHERQHAAGDETGGSGGGGGGAGRVQAGGAGGTRRLAGTHDLGRFGGSSSEEEGPGAGDGVVVDFGVDYGAEEAAQRRRNKRRNKEREAVAAAAAAAAAAGGGGGGAGGGRAKAGGAAKAAWAGVRPGELVHAGGGVGEAAAQGQLFGAEPEAGGGGPSGGDGGGGGGFAALGLSRQLADHLAAHSFTQPTRVQQQAIPVLLGGRDALVNAPTGSGKTLRRAAYLAPIVHDLASHQPPITRARGTLALVICPTRELCLQVSDVLTMLVRRFVWLAERTAAFLRFARCAAGVLLCTDVAARGLDFPAVTDIVQFDPPGEAAEYVHRVGRTARLGHKGDAVLFLLPSERGYVAHLAAHGAGADLPMEGHQGAYALQKQLMEGVAADSHLSRLGGDAFRSWVRAYATHAAAVKNIFHVRRLHLGHVAHAFALKERPSLVGKSSTKQASQQKRKAQHAPHAQQRHKQPKQQHQQHGGGAGAGGGGGPKQARRQPPQQVASTAGGMYTLT</sequence>
<dbReference type="OrthoDB" id="422663at2759"/>
<keyword evidence="5 6" id="KW-0694">RNA-binding</keyword>
<dbReference type="Proteomes" id="UP000008141">
    <property type="component" value="Unassembled WGS sequence"/>
</dbReference>
<dbReference type="SMART" id="SM00490">
    <property type="entry name" value="HELICc"/>
    <property type="match status" value="1"/>
</dbReference>
<dbReference type="Pfam" id="PF00270">
    <property type="entry name" value="DEAD"/>
    <property type="match status" value="1"/>
</dbReference>
<evidence type="ECO:0000256" key="5">
    <source>
        <dbReference type="ARBA" id="ARBA00022884"/>
    </source>
</evidence>
<feature type="compositionally biased region" description="Basic residues" evidence="7">
    <location>
        <begin position="749"/>
        <end position="767"/>
    </location>
</feature>
<evidence type="ECO:0000313" key="11">
    <source>
        <dbReference type="Proteomes" id="UP000008141"/>
    </source>
</evidence>
<evidence type="ECO:0000256" key="4">
    <source>
        <dbReference type="ARBA" id="ARBA00022840"/>
    </source>
</evidence>
<comment type="similarity">
    <text evidence="6">Belongs to the DEAD box helicase family.</text>
</comment>
<dbReference type="InterPro" id="IPR025313">
    <property type="entry name" value="SPB4-like_CTE"/>
</dbReference>
<gene>
    <name evidence="10" type="ORF">CHLNCDRAFT_56430</name>
</gene>
<dbReference type="PROSITE" id="PS51194">
    <property type="entry name" value="HELICASE_CTER"/>
    <property type="match status" value="1"/>
</dbReference>
<feature type="domain" description="Helicase C-terminal" evidence="9">
    <location>
        <begin position="540"/>
        <end position="680"/>
    </location>
</feature>
<feature type="domain" description="Helicase ATP-binding" evidence="8">
    <location>
        <begin position="500"/>
        <end position="597"/>
    </location>
</feature>
<feature type="compositionally biased region" description="Low complexity" evidence="7">
    <location>
        <begin position="165"/>
        <end position="190"/>
    </location>
</feature>
<dbReference type="EMBL" id="GL433835">
    <property type="protein sequence ID" value="EFN59565.1"/>
    <property type="molecule type" value="Genomic_DNA"/>
</dbReference>
<feature type="compositionally biased region" description="Low complexity" evidence="7">
    <location>
        <begin position="265"/>
        <end position="274"/>
    </location>
</feature>
<dbReference type="Gene3D" id="3.40.50.300">
    <property type="entry name" value="P-loop containing nucleotide triphosphate hydrolases"/>
    <property type="match status" value="2"/>
</dbReference>
<protein>
    <recommendedName>
        <fullName evidence="6">ATP-dependent RNA helicase</fullName>
        <ecNumber evidence="6">3.6.4.13</ecNumber>
    </recommendedName>
</protein>
<keyword evidence="3 6" id="KW-0347">Helicase</keyword>
<dbReference type="InterPro" id="IPR001650">
    <property type="entry name" value="Helicase_C-like"/>
</dbReference>
<keyword evidence="2 6" id="KW-0378">Hydrolase</keyword>
<evidence type="ECO:0000259" key="9">
    <source>
        <dbReference type="PROSITE" id="PS51194"/>
    </source>
</evidence>
<dbReference type="InterPro" id="IPR014001">
    <property type="entry name" value="Helicase_ATP-bd"/>
</dbReference>
<feature type="region of interest" description="Disordered" evidence="7">
    <location>
        <begin position="736"/>
        <end position="807"/>
    </location>
</feature>
<feature type="compositionally biased region" description="Low complexity" evidence="7">
    <location>
        <begin position="113"/>
        <end position="157"/>
    </location>
</feature>
<feature type="region of interest" description="Disordered" evidence="7">
    <location>
        <begin position="1"/>
        <end position="274"/>
    </location>
</feature>
<dbReference type="EC" id="3.6.4.13" evidence="6"/>
<keyword evidence="11" id="KW-1185">Reference proteome</keyword>
<dbReference type="Pfam" id="PF00271">
    <property type="entry name" value="Helicase_C"/>
    <property type="match status" value="1"/>
</dbReference>
<reference evidence="10 11" key="1">
    <citation type="journal article" date="2010" name="Plant Cell">
        <title>The Chlorella variabilis NC64A genome reveals adaptation to photosymbiosis, coevolution with viruses, and cryptic sex.</title>
        <authorList>
            <person name="Blanc G."/>
            <person name="Duncan G."/>
            <person name="Agarkova I."/>
            <person name="Borodovsky M."/>
            <person name="Gurnon J."/>
            <person name="Kuo A."/>
            <person name="Lindquist E."/>
            <person name="Lucas S."/>
            <person name="Pangilinan J."/>
            <person name="Polle J."/>
            <person name="Salamov A."/>
            <person name="Terry A."/>
            <person name="Yamada T."/>
            <person name="Dunigan D.D."/>
            <person name="Grigoriev I.V."/>
            <person name="Claverie J.M."/>
            <person name="Van Etten J.L."/>
        </authorList>
    </citation>
    <scope>NUCLEOTIDE SEQUENCE [LARGE SCALE GENOMIC DNA]</scope>
    <source>
        <strain evidence="10 11">NC64A</strain>
    </source>
</reference>